<accession>A0A3M7P8B8</accession>
<reference evidence="6 7" key="1">
    <citation type="journal article" date="2018" name="Sci. Rep.">
        <title>Genomic signatures of local adaptation to the degree of environmental predictability in rotifers.</title>
        <authorList>
            <person name="Franch-Gras L."/>
            <person name="Hahn C."/>
            <person name="Garcia-Roger E.M."/>
            <person name="Carmona M.J."/>
            <person name="Serra M."/>
            <person name="Gomez A."/>
        </authorList>
    </citation>
    <scope>NUCLEOTIDE SEQUENCE [LARGE SCALE GENOMIC DNA]</scope>
    <source>
        <strain evidence="6">HYR1</strain>
    </source>
</reference>
<feature type="non-terminal residue" evidence="6">
    <location>
        <position position="1"/>
    </location>
</feature>
<protein>
    <submittedName>
        <fullName evidence="6">Diacylglycerol kinase zeta-like isoform X10</fullName>
        <ecNumber evidence="6">2.7.1.107</ecNumber>
    </submittedName>
</protein>
<keyword evidence="2" id="KW-0547">Nucleotide-binding</keyword>
<evidence type="ECO:0000256" key="1">
    <source>
        <dbReference type="ARBA" id="ARBA00022679"/>
    </source>
</evidence>
<gene>
    <name evidence="6" type="ORF">BpHYR1_035805</name>
</gene>
<dbReference type="GO" id="GO:0005524">
    <property type="term" value="F:ATP binding"/>
    <property type="evidence" value="ECO:0007669"/>
    <property type="project" value="UniProtKB-KW"/>
</dbReference>
<dbReference type="InterPro" id="IPR016064">
    <property type="entry name" value="NAD/diacylglycerol_kinase_sf"/>
</dbReference>
<evidence type="ECO:0000256" key="4">
    <source>
        <dbReference type="ARBA" id="ARBA00022840"/>
    </source>
</evidence>
<evidence type="ECO:0000313" key="6">
    <source>
        <dbReference type="EMBL" id="RMZ95243.1"/>
    </source>
</evidence>
<dbReference type="InterPro" id="IPR000756">
    <property type="entry name" value="Diacylglycerol_kin_accessory"/>
</dbReference>
<proteinExistence type="predicted"/>
<dbReference type="InterPro" id="IPR037607">
    <property type="entry name" value="DGK"/>
</dbReference>
<name>A0A3M7P8B8_BRAPC</name>
<feature type="domain" description="Diacylglycerol kinase accessory" evidence="5">
    <location>
        <begin position="1"/>
        <end position="68"/>
    </location>
</feature>
<dbReference type="PANTHER" id="PTHR11255">
    <property type="entry name" value="DIACYLGLYCEROL KINASE"/>
    <property type="match status" value="1"/>
</dbReference>
<dbReference type="AlphaFoldDB" id="A0A3M7P8B8"/>
<organism evidence="6 7">
    <name type="scientific">Brachionus plicatilis</name>
    <name type="common">Marine rotifer</name>
    <name type="synonym">Brachionus muelleri</name>
    <dbReference type="NCBI Taxonomy" id="10195"/>
    <lineage>
        <taxon>Eukaryota</taxon>
        <taxon>Metazoa</taxon>
        <taxon>Spiralia</taxon>
        <taxon>Gnathifera</taxon>
        <taxon>Rotifera</taxon>
        <taxon>Eurotatoria</taxon>
        <taxon>Monogononta</taxon>
        <taxon>Pseudotrocha</taxon>
        <taxon>Ploima</taxon>
        <taxon>Brachionidae</taxon>
        <taxon>Brachionus</taxon>
    </lineage>
</organism>
<dbReference type="GO" id="GO:0005886">
    <property type="term" value="C:plasma membrane"/>
    <property type="evidence" value="ECO:0007669"/>
    <property type="project" value="TreeGrafter"/>
</dbReference>
<dbReference type="GO" id="GO:0007200">
    <property type="term" value="P:phospholipase C-activating G protein-coupled receptor signaling pathway"/>
    <property type="evidence" value="ECO:0007669"/>
    <property type="project" value="InterPro"/>
</dbReference>
<dbReference type="EMBL" id="REGN01012487">
    <property type="protein sequence ID" value="RMZ95243.1"/>
    <property type="molecule type" value="Genomic_DNA"/>
</dbReference>
<dbReference type="STRING" id="10195.A0A3M7P8B8"/>
<dbReference type="EC" id="2.7.1.107" evidence="6"/>
<dbReference type="Proteomes" id="UP000276133">
    <property type="component" value="Unassembled WGS sequence"/>
</dbReference>
<keyword evidence="4" id="KW-0067">ATP-binding</keyword>
<evidence type="ECO:0000256" key="3">
    <source>
        <dbReference type="ARBA" id="ARBA00022777"/>
    </source>
</evidence>
<dbReference type="PANTHER" id="PTHR11255:SF80">
    <property type="entry name" value="EYE-SPECIFIC DIACYLGLYCEROL KINASE"/>
    <property type="match status" value="1"/>
</dbReference>
<dbReference type="OrthoDB" id="242257at2759"/>
<dbReference type="Pfam" id="PF00609">
    <property type="entry name" value="DAGK_acc"/>
    <property type="match status" value="1"/>
</dbReference>
<evidence type="ECO:0000313" key="7">
    <source>
        <dbReference type="Proteomes" id="UP000276133"/>
    </source>
</evidence>
<evidence type="ECO:0000259" key="5">
    <source>
        <dbReference type="Pfam" id="PF00609"/>
    </source>
</evidence>
<comment type="caution">
    <text evidence="6">The sequence shown here is derived from an EMBL/GenBank/DDBJ whole genome shotgun (WGS) entry which is preliminary data.</text>
</comment>
<keyword evidence="1 6" id="KW-0808">Transferase</keyword>
<dbReference type="GO" id="GO:0004143">
    <property type="term" value="F:ATP-dependent diacylglycerol kinase activity"/>
    <property type="evidence" value="ECO:0007669"/>
    <property type="project" value="UniProtKB-EC"/>
</dbReference>
<keyword evidence="7" id="KW-1185">Reference proteome</keyword>
<dbReference type="SUPFAM" id="SSF111331">
    <property type="entry name" value="NAD kinase/diacylglycerol kinase-like"/>
    <property type="match status" value="1"/>
</dbReference>
<keyword evidence="3 6" id="KW-0418">Kinase</keyword>
<sequence length="162" mass="18376">YASGKKPWKNEDGFEPQSYSDGKIEIVSFQTADFMLLQIGVHGDHITQAKKIRIVTASPLPMQIDGEPCFLQPSEIIIELKNQASMIAASEENAVISACLQTTFYKKCLLFNLSSFCCSITDTDDEVTSETEDEDLFDISKYDTFRDMIDYRNYTQINNENL</sequence>
<evidence type="ECO:0000256" key="2">
    <source>
        <dbReference type="ARBA" id="ARBA00022741"/>
    </source>
</evidence>